<dbReference type="EMBL" id="JABSTQ010011546">
    <property type="protein sequence ID" value="KAG0410185.1"/>
    <property type="molecule type" value="Genomic_DNA"/>
</dbReference>
<evidence type="ECO:0000313" key="2">
    <source>
        <dbReference type="Proteomes" id="UP000805193"/>
    </source>
</evidence>
<accession>A0AC60NSU7</accession>
<proteinExistence type="predicted"/>
<gene>
    <name evidence="1" type="ORF">HPB47_012700</name>
</gene>
<reference evidence="1 2" key="1">
    <citation type="journal article" date="2020" name="Cell">
        <title>Large-Scale Comparative Analyses of Tick Genomes Elucidate Their Genetic Diversity and Vector Capacities.</title>
        <authorList>
            <consortium name="Tick Genome and Microbiome Consortium (TIGMIC)"/>
            <person name="Jia N."/>
            <person name="Wang J."/>
            <person name="Shi W."/>
            <person name="Du L."/>
            <person name="Sun Y."/>
            <person name="Zhan W."/>
            <person name="Jiang J.F."/>
            <person name="Wang Q."/>
            <person name="Zhang B."/>
            <person name="Ji P."/>
            <person name="Bell-Sakyi L."/>
            <person name="Cui X.M."/>
            <person name="Yuan T.T."/>
            <person name="Jiang B.G."/>
            <person name="Yang W.F."/>
            <person name="Lam T.T."/>
            <person name="Chang Q.C."/>
            <person name="Ding S.J."/>
            <person name="Wang X.J."/>
            <person name="Zhu J.G."/>
            <person name="Ruan X.D."/>
            <person name="Zhao L."/>
            <person name="Wei J.T."/>
            <person name="Ye R.Z."/>
            <person name="Que T.C."/>
            <person name="Du C.H."/>
            <person name="Zhou Y.H."/>
            <person name="Cheng J.X."/>
            <person name="Dai P.F."/>
            <person name="Guo W.B."/>
            <person name="Han X.H."/>
            <person name="Huang E.J."/>
            <person name="Li L.F."/>
            <person name="Wei W."/>
            <person name="Gao Y.C."/>
            <person name="Liu J.Z."/>
            <person name="Shao H.Z."/>
            <person name="Wang X."/>
            <person name="Wang C.C."/>
            <person name="Yang T.C."/>
            <person name="Huo Q.B."/>
            <person name="Li W."/>
            <person name="Chen H.Y."/>
            <person name="Chen S.E."/>
            <person name="Zhou L.G."/>
            <person name="Ni X.B."/>
            <person name="Tian J.H."/>
            <person name="Sheng Y."/>
            <person name="Liu T."/>
            <person name="Pan Y.S."/>
            <person name="Xia L.Y."/>
            <person name="Li J."/>
            <person name="Zhao F."/>
            <person name="Cao W.C."/>
        </authorList>
    </citation>
    <scope>NUCLEOTIDE SEQUENCE [LARGE SCALE GENOMIC DNA]</scope>
    <source>
        <strain evidence="1">Iper-2018</strain>
    </source>
</reference>
<dbReference type="Proteomes" id="UP000805193">
    <property type="component" value="Unassembled WGS sequence"/>
</dbReference>
<sequence length="126" mass="13929">MVFFLCTSFQNKESSNLDFENKHISQSHEMASTMKIVVLTGAFLLVFGLTGAQVADESGVRSSGVALGAGGNGISLENMLWNYFMAKQMSRQAQMQRDGEITSELQRKRSGWKQCSFNAVSCFGRK</sequence>
<keyword evidence="2" id="KW-1185">Reference proteome</keyword>
<protein>
    <submittedName>
        <fullName evidence="1">Uncharacterized protein</fullName>
    </submittedName>
</protein>
<comment type="caution">
    <text evidence="1">The sequence shown here is derived from an EMBL/GenBank/DDBJ whole genome shotgun (WGS) entry which is preliminary data.</text>
</comment>
<name>A0AC60NSU7_IXOPE</name>
<evidence type="ECO:0000313" key="1">
    <source>
        <dbReference type="EMBL" id="KAG0410185.1"/>
    </source>
</evidence>
<organism evidence="1 2">
    <name type="scientific">Ixodes persulcatus</name>
    <name type="common">Taiga tick</name>
    <dbReference type="NCBI Taxonomy" id="34615"/>
    <lineage>
        <taxon>Eukaryota</taxon>
        <taxon>Metazoa</taxon>
        <taxon>Ecdysozoa</taxon>
        <taxon>Arthropoda</taxon>
        <taxon>Chelicerata</taxon>
        <taxon>Arachnida</taxon>
        <taxon>Acari</taxon>
        <taxon>Parasitiformes</taxon>
        <taxon>Ixodida</taxon>
        <taxon>Ixodoidea</taxon>
        <taxon>Ixodidae</taxon>
        <taxon>Ixodinae</taxon>
        <taxon>Ixodes</taxon>
    </lineage>
</organism>